<dbReference type="Gene3D" id="4.10.60.10">
    <property type="entry name" value="Zinc finger, CCHC-type"/>
    <property type="match status" value="1"/>
</dbReference>
<dbReference type="Pfam" id="PF22936">
    <property type="entry name" value="Pol_BBD"/>
    <property type="match status" value="1"/>
</dbReference>
<keyword evidence="2" id="KW-0862">Zinc</keyword>
<feature type="domain" description="Integrase catalytic" evidence="5">
    <location>
        <begin position="612"/>
        <end position="777"/>
    </location>
</feature>
<dbReference type="EMBL" id="AWWV01008194">
    <property type="protein sequence ID" value="OMO92476.1"/>
    <property type="molecule type" value="Genomic_DNA"/>
</dbReference>
<feature type="compositionally biased region" description="Basic residues" evidence="3">
    <location>
        <begin position="908"/>
        <end position="917"/>
    </location>
</feature>
<gene>
    <name evidence="6" type="ORF">CCACVL1_06836</name>
</gene>
<dbReference type="InterPro" id="IPR001584">
    <property type="entry name" value="Integrase_cat-core"/>
</dbReference>
<keyword evidence="1" id="KW-0378">Hydrolase</keyword>
<dbReference type="InterPro" id="IPR054722">
    <property type="entry name" value="PolX-like_BBD"/>
</dbReference>
<feature type="region of interest" description="Disordered" evidence="3">
    <location>
        <begin position="314"/>
        <end position="369"/>
    </location>
</feature>
<dbReference type="Gene3D" id="3.30.420.10">
    <property type="entry name" value="Ribonuclease H-like superfamily/Ribonuclease H"/>
    <property type="match status" value="1"/>
</dbReference>
<dbReference type="InterPro" id="IPR012337">
    <property type="entry name" value="RNaseH-like_sf"/>
</dbReference>
<feature type="compositionally biased region" description="Basic residues" evidence="3">
    <location>
        <begin position="352"/>
        <end position="369"/>
    </location>
</feature>
<dbReference type="Pfam" id="PF13976">
    <property type="entry name" value="gag_pre-integrs"/>
    <property type="match status" value="1"/>
</dbReference>
<dbReference type="InterPro" id="IPR036397">
    <property type="entry name" value="RNaseH_sf"/>
</dbReference>
<keyword evidence="1" id="KW-0645">Protease</keyword>
<dbReference type="GO" id="GO:0008233">
    <property type="term" value="F:peptidase activity"/>
    <property type="evidence" value="ECO:0007669"/>
    <property type="project" value="UniProtKB-KW"/>
</dbReference>
<dbReference type="GO" id="GO:0015074">
    <property type="term" value="P:DNA integration"/>
    <property type="evidence" value="ECO:0007669"/>
    <property type="project" value="InterPro"/>
</dbReference>
<dbReference type="InterPro" id="IPR025724">
    <property type="entry name" value="GAG-pre-integrase_dom"/>
</dbReference>
<comment type="caution">
    <text evidence="6">The sequence shown here is derived from an EMBL/GenBank/DDBJ whole genome shotgun (WGS) entry which is preliminary data.</text>
</comment>
<organism evidence="6 7">
    <name type="scientific">Corchorus capsularis</name>
    <name type="common">Jute</name>
    <dbReference type="NCBI Taxonomy" id="210143"/>
    <lineage>
        <taxon>Eukaryota</taxon>
        <taxon>Viridiplantae</taxon>
        <taxon>Streptophyta</taxon>
        <taxon>Embryophyta</taxon>
        <taxon>Tracheophyta</taxon>
        <taxon>Spermatophyta</taxon>
        <taxon>Magnoliopsida</taxon>
        <taxon>eudicotyledons</taxon>
        <taxon>Gunneridae</taxon>
        <taxon>Pentapetalae</taxon>
        <taxon>rosids</taxon>
        <taxon>malvids</taxon>
        <taxon>Malvales</taxon>
        <taxon>Malvaceae</taxon>
        <taxon>Grewioideae</taxon>
        <taxon>Apeibeae</taxon>
        <taxon>Corchorus</taxon>
    </lineage>
</organism>
<evidence type="ECO:0000256" key="3">
    <source>
        <dbReference type="SAM" id="MobiDB-lite"/>
    </source>
</evidence>
<dbReference type="InterPro" id="IPR027408">
    <property type="entry name" value="PNPase/RNase_PH_dom_sf"/>
</dbReference>
<dbReference type="Pfam" id="PF00665">
    <property type="entry name" value="rve"/>
    <property type="match status" value="1"/>
</dbReference>
<evidence type="ECO:0000259" key="5">
    <source>
        <dbReference type="PROSITE" id="PS50994"/>
    </source>
</evidence>
<dbReference type="AlphaFoldDB" id="A0A1R3JCG0"/>
<dbReference type="Gene3D" id="3.30.230.70">
    <property type="entry name" value="GHMP Kinase, N-terminal domain"/>
    <property type="match status" value="1"/>
</dbReference>
<dbReference type="Pfam" id="PF00098">
    <property type="entry name" value="zf-CCHC"/>
    <property type="match status" value="1"/>
</dbReference>
<dbReference type="Pfam" id="PF01138">
    <property type="entry name" value="RNase_PH"/>
    <property type="match status" value="1"/>
</dbReference>
<dbReference type="GO" id="GO:0008270">
    <property type="term" value="F:zinc ion binding"/>
    <property type="evidence" value="ECO:0007669"/>
    <property type="project" value="UniProtKB-KW"/>
</dbReference>
<evidence type="ECO:0008006" key="8">
    <source>
        <dbReference type="Google" id="ProtNLM"/>
    </source>
</evidence>
<evidence type="ECO:0000313" key="7">
    <source>
        <dbReference type="Proteomes" id="UP000188268"/>
    </source>
</evidence>
<dbReference type="InterPro" id="IPR036875">
    <property type="entry name" value="Znf_CCHC_sf"/>
</dbReference>
<dbReference type="PANTHER" id="PTHR42648:SF27">
    <property type="entry name" value="RNA-DIRECTED DNA POLYMERASE"/>
    <property type="match status" value="1"/>
</dbReference>
<dbReference type="SUPFAM" id="SSF57756">
    <property type="entry name" value="Retrovirus zinc finger-like domains"/>
    <property type="match status" value="1"/>
</dbReference>
<keyword evidence="7" id="KW-1185">Reference proteome</keyword>
<protein>
    <recommendedName>
        <fullName evidence="8">Zinc finger, CCHC-type</fullName>
    </recommendedName>
</protein>
<dbReference type="PROSITE" id="PS50994">
    <property type="entry name" value="INTEGRASE"/>
    <property type="match status" value="1"/>
</dbReference>
<dbReference type="InterPro" id="IPR001247">
    <property type="entry name" value="ExoRNase_PH_dom1"/>
</dbReference>
<evidence type="ECO:0000256" key="2">
    <source>
        <dbReference type="PROSITE-ProRule" id="PRU00047"/>
    </source>
</evidence>
<proteinExistence type="predicted"/>
<dbReference type="GO" id="GO:0006508">
    <property type="term" value="P:proteolysis"/>
    <property type="evidence" value="ECO:0007669"/>
    <property type="project" value="UniProtKB-KW"/>
</dbReference>
<dbReference type="STRING" id="210143.A0A1R3JCG0"/>
<dbReference type="GO" id="GO:0003676">
    <property type="term" value="F:nucleic acid binding"/>
    <property type="evidence" value="ECO:0007669"/>
    <property type="project" value="InterPro"/>
</dbReference>
<dbReference type="PANTHER" id="PTHR42648">
    <property type="entry name" value="TRANSPOSASE, PUTATIVE-RELATED"/>
    <property type="match status" value="1"/>
</dbReference>
<dbReference type="Gramene" id="OMO92476">
    <property type="protein sequence ID" value="OMO92476"/>
    <property type="gene ID" value="CCACVL1_06836"/>
</dbReference>
<reference evidence="6 7" key="1">
    <citation type="submission" date="2013-09" db="EMBL/GenBank/DDBJ databases">
        <title>Corchorus capsularis genome sequencing.</title>
        <authorList>
            <person name="Alam M."/>
            <person name="Haque M.S."/>
            <person name="Islam M.S."/>
            <person name="Emdad E.M."/>
            <person name="Islam M.M."/>
            <person name="Ahmed B."/>
            <person name="Halim A."/>
            <person name="Hossen Q.M.M."/>
            <person name="Hossain M.Z."/>
            <person name="Ahmed R."/>
            <person name="Khan M.M."/>
            <person name="Islam R."/>
            <person name="Rashid M.M."/>
            <person name="Khan S.A."/>
            <person name="Rahman M.S."/>
            <person name="Alam M."/>
        </authorList>
    </citation>
    <scope>NUCLEOTIDE SEQUENCE [LARGE SCALE GENOMIC DNA]</scope>
    <source>
        <strain evidence="7">cv. CVL-1</strain>
        <tissue evidence="6">Whole seedling</tissue>
    </source>
</reference>
<dbReference type="InterPro" id="IPR001878">
    <property type="entry name" value="Znf_CCHC"/>
</dbReference>
<evidence type="ECO:0000256" key="1">
    <source>
        <dbReference type="ARBA" id="ARBA00022670"/>
    </source>
</evidence>
<evidence type="ECO:0000259" key="4">
    <source>
        <dbReference type="PROSITE" id="PS50158"/>
    </source>
</evidence>
<dbReference type="SUPFAM" id="SSF53098">
    <property type="entry name" value="Ribonuclease H-like"/>
    <property type="match status" value="1"/>
</dbReference>
<dbReference type="InterPro" id="IPR020568">
    <property type="entry name" value="Ribosomal_Su5_D2-typ_SF"/>
</dbReference>
<feature type="compositionally biased region" description="Basic and acidic residues" evidence="3">
    <location>
        <begin position="342"/>
        <end position="351"/>
    </location>
</feature>
<dbReference type="PROSITE" id="PS50158">
    <property type="entry name" value="ZF_CCHC"/>
    <property type="match status" value="1"/>
</dbReference>
<dbReference type="SMART" id="SM00343">
    <property type="entry name" value="ZnF_C2HC"/>
    <property type="match status" value="1"/>
</dbReference>
<sequence length="949" mass="105883">MEVNREDGRTQNRLRPLACSRNILHRVHGSASWSQGDTKVLAVVYEPKAGTIKNENPEKACIEVIWKPKTGQIVWPMSTVNLVGRTPGACDCGVFVACTTPGVKSWIAGQIIVILSCEMLLSSAINAACVALVDAGIPMKHLAVAICCCVAKSGYVILDPTKPEERQKSTTSIEDQEHLEMAAKNVVADLNKGEKLDGDNYDIWRRKIHYLLDEQEVLETLDQVMAEPEEGNTAQHRRDLAAYQEWRKKDRCARFTMLSSMHNDLIGSGCDFLPSDSWEHMKANMTHNDSVRTFEDIARHLELEDERLKAAKPATDGVANVAESNSRKASGPKRKWTGKFVGKRDADEPAPKRARTTKRHKGKRGGKKDKAKMACYNCGKQGHFARDCTEPKKKVFSKSMSCSDCFVTYDNSVAHPFPMWTVDSGATDHLARTRVGFVEFRRIPAGSRSMKMGNDSSVNVLGIGTYKLEMRGGRTLLLHDVLYAPEIRRNLFSVITMLGLGFRFAFEGNKVDIFLGTTYYGCSFVQNGLMVLDLDYSSYNKVDDSISLVVTHDDVCNDSVEWHARLGHIGQDRMNRLVREGLLGPLAKVSLPTCEHCLAGKATRKPFGKAKRASIPLQLIHSDVCGPMNVRARHGANYFIIFIDDFTRFGHVYLISHKSEALNCFRLYVALVENQLGQSIKVLRTDRGREYLSEKFKELCDEKGILRQLTILGTPQQNGVAERRNRTLLDMVRSMMAQANLPISYWGDALLTATYVLNSVPSKSVSSTPYELWTGEKPDLGNLRPWGSAAYVHTTSHKDGKLGPRGKKCIFIRYSEHSKGYVFIGEHGDGTVTEIESRDVDFLEKDFPRRGEVEKEIDLYEKEDPDMEAPSSPIENEGAIPQTLGDNGGDLPSSSSMPIDEDSQAQLRRSKRGGVPRRRFEVEGEAFMIAPQDEAEPKTFKEALSSPAV</sequence>
<dbReference type="OrthoDB" id="413361at2759"/>
<dbReference type="InterPro" id="IPR057670">
    <property type="entry name" value="SH3_retrovirus"/>
</dbReference>
<name>A0A1R3JCG0_COCAP</name>
<feature type="domain" description="CCHC-type" evidence="4">
    <location>
        <begin position="375"/>
        <end position="390"/>
    </location>
</feature>
<dbReference type="Proteomes" id="UP000188268">
    <property type="component" value="Unassembled WGS sequence"/>
</dbReference>
<feature type="region of interest" description="Disordered" evidence="3">
    <location>
        <begin position="860"/>
        <end position="949"/>
    </location>
</feature>
<keyword evidence="2" id="KW-0863">Zinc-finger</keyword>
<evidence type="ECO:0000313" key="6">
    <source>
        <dbReference type="EMBL" id="OMO92476.1"/>
    </source>
</evidence>
<dbReference type="InterPro" id="IPR039537">
    <property type="entry name" value="Retrotran_Ty1/copia-like"/>
</dbReference>
<accession>A0A1R3JCG0</accession>
<dbReference type="Pfam" id="PF25597">
    <property type="entry name" value="SH3_retrovirus"/>
    <property type="match status" value="1"/>
</dbReference>
<dbReference type="SUPFAM" id="SSF54211">
    <property type="entry name" value="Ribosomal protein S5 domain 2-like"/>
    <property type="match status" value="1"/>
</dbReference>
<keyword evidence="2" id="KW-0479">Metal-binding</keyword>